<keyword evidence="1" id="KW-1133">Transmembrane helix</keyword>
<organism evidence="2 3">
    <name type="scientific">Paenibacillus farraposensis</name>
    <dbReference type="NCBI Taxonomy" id="2807095"/>
    <lineage>
        <taxon>Bacteria</taxon>
        <taxon>Bacillati</taxon>
        <taxon>Bacillota</taxon>
        <taxon>Bacilli</taxon>
        <taxon>Bacillales</taxon>
        <taxon>Paenibacillaceae</taxon>
        <taxon>Paenibacillus</taxon>
    </lineage>
</organism>
<evidence type="ECO:0000313" key="2">
    <source>
        <dbReference type="EMBL" id="MFD1464040.1"/>
    </source>
</evidence>
<keyword evidence="3" id="KW-1185">Reference proteome</keyword>
<evidence type="ECO:0000256" key="1">
    <source>
        <dbReference type="SAM" id="Phobius"/>
    </source>
</evidence>
<protein>
    <submittedName>
        <fullName evidence="2">Uncharacterized protein</fullName>
    </submittedName>
</protein>
<gene>
    <name evidence="2" type="ORF">ACFQ5D_22410</name>
</gene>
<feature type="transmembrane region" description="Helical" evidence="1">
    <location>
        <begin position="6"/>
        <end position="25"/>
    </location>
</feature>
<reference evidence="3" key="1">
    <citation type="journal article" date="2019" name="Int. J. Syst. Evol. Microbiol.">
        <title>The Global Catalogue of Microorganisms (GCM) 10K type strain sequencing project: providing services to taxonomists for standard genome sequencing and annotation.</title>
        <authorList>
            <consortium name="The Broad Institute Genomics Platform"/>
            <consortium name="The Broad Institute Genome Sequencing Center for Infectious Disease"/>
            <person name="Wu L."/>
            <person name="Ma J."/>
        </authorList>
    </citation>
    <scope>NUCLEOTIDE SEQUENCE [LARGE SCALE GENOMIC DNA]</scope>
    <source>
        <strain evidence="3">CCM 9147</strain>
    </source>
</reference>
<dbReference type="RefSeq" id="WP_229523032.1">
    <property type="nucleotide sequence ID" value="NZ_JAFFQR010000012.1"/>
</dbReference>
<accession>A0ABW4DL82</accession>
<dbReference type="Proteomes" id="UP001597340">
    <property type="component" value="Unassembled WGS sequence"/>
</dbReference>
<comment type="caution">
    <text evidence="2">The sequence shown here is derived from an EMBL/GenBank/DDBJ whole genome shotgun (WGS) entry which is preliminary data.</text>
</comment>
<keyword evidence="1" id="KW-0472">Membrane</keyword>
<dbReference type="EMBL" id="JBHTNZ010000060">
    <property type="protein sequence ID" value="MFD1464040.1"/>
    <property type="molecule type" value="Genomic_DNA"/>
</dbReference>
<sequence>METVILTILLILLIPFTFGMARMLLEDDKDFIKESENTPSSIGGG</sequence>
<keyword evidence="1" id="KW-0812">Transmembrane</keyword>
<evidence type="ECO:0000313" key="3">
    <source>
        <dbReference type="Proteomes" id="UP001597340"/>
    </source>
</evidence>
<proteinExistence type="predicted"/>
<name>A0ABW4DL82_9BACL</name>